<gene>
    <name evidence="10" type="ORF">C8P69_105313</name>
</gene>
<dbReference type="GO" id="GO:0016627">
    <property type="term" value="F:oxidoreductase activity, acting on the CH-CH group of donors"/>
    <property type="evidence" value="ECO:0007669"/>
    <property type="project" value="InterPro"/>
</dbReference>
<evidence type="ECO:0000256" key="3">
    <source>
        <dbReference type="ARBA" id="ARBA00022630"/>
    </source>
</evidence>
<keyword evidence="11" id="KW-1185">Reference proteome</keyword>
<dbReference type="SUPFAM" id="SSF47203">
    <property type="entry name" value="Acyl-CoA dehydrogenase C-terminal domain-like"/>
    <property type="match status" value="1"/>
</dbReference>
<keyword evidence="5 6" id="KW-0560">Oxidoreductase</keyword>
<dbReference type="PANTHER" id="PTHR43292">
    <property type="entry name" value="ACYL-COA DEHYDROGENASE"/>
    <property type="match status" value="1"/>
</dbReference>
<evidence type="ECO:0000256" key="5">
    <source>
        <dbReference type="ARBA" id="ARBA00023002"/>
    </source>
</evidence>
<dbReference type="Proteomes" id="UP000241808">
    <property type="component" value="Unassembled WGS sequence"/>
</dbReference>
<dbReference type="InterPro" id="IPR052161">
    <property type="entry name" value="Mycobact_Acyl-CoA_DH"/>
</dbReference>
<evidence type="ECO:0000256" key="2">
    <source>
        <dbReference type="ARBA" id="ARBA00009347"/>
    </source>
</evidence>
<dbReference type="AlphaFoldDB" id="A0A2T4Z312"/>
<evidence type="ECO:0000256" key="6">
    <source>
        <dbReference type="RuleBase" id="RU362125"/>
    </source>
</evidence>
<dbReference type="InterPro" id="IPR009075">
    <property type="entry name" value="AcylCo_DH/oxidase_C"/>
</dbReference>
<dbReference type="InterPro" id="IPR013786">
    <property type="entry name" value="AcylCoA_DH/ox_N"/>
</dbReference>
<keyword evidence="3 6" id="KW-0285">Flavoprotein</keyword>
<reference evidence="10 11" key="1">
    <citation type="submission" date="2018-04" db="EMBL/GenBank/DDBJ databases">
        <title>Genomic Encyclopedia of Archaeal and Bacterial Type Strains, Phase II (KMG-II): from individual species to whole genera.</title>
        <authorList>
            <person name="Goeker M."/>
        </authorList>
    </citation>
    <scope>NUCLEOTIDE SEQUENCE [LARGE SCALE GENOMIC DNA]</scope>
    <source>
        <strain evidence="10 11">DSM 25521</strain>
    </source>
</reference>
<dbReference type="SUPFAM" id="SSF56645">
    <property type="entry name" value="Acyl-CoA dehydrogenase NM domain-like"/>
    <property type="match status" value="1"/>
</dbReference>
<dbReference type="Gene3D" id="1.20.140.10">
    <property type="entry name" value="Butyryl-CoA Dehydrogenase, subunit A, domain 3"/>
    <property type="match status" value="1"/>
</dbReference>
<protein>
    <submittedName>
        <fullName evidence="10">Pimeloyl-CoA dehydrogenase large subunit</fullName>
    </submittedName>
</protein>
<organism evidence="10 11">
    <name type="scientific">Phreatobacter oligotrophus</name>
    <dbReference type="NCBI Taxonomy" id="1122261"/>
    <lineage>
        <taxon>Bacteria</taxon>
        <taxon>Pseudomonadati</taxon>
        <taxon>Pseudomonadota</taxon>
        <taxon>Alphaproteobacteria</taxon>
        <taxon>Hyphomicrobiales</taxon>
        <taxon>Phreatobacteraceae</taxon>
        <taxon>Phreatobacter</taxon>
    </lineage>
</organism>
<accession>A0A2T4Z312</accession>
<feature type="domain" description="Acyl-CoA dehydrogenase/oxidase C-terminal" evidence="7">
    <location>
        <begin position="243"/>
        <end position="408"/>
    </location>
</feature>
<dbReference type="Pfam" id="PF00441">
    <property type="entry name" value="Acyl-CoA_dh_1"/>
    <property type="match status" value="1"/>
</dbReference>
<comment type="caution">
    <text evidence="10">The sequence shown here is derived from an EMBL/GenBank/DDBJ whole genome shotgun (WGS) entry which is preliminary data.</text>
</comment>
<dbReference type="Pfam" id="PF02771">
    <property type="entry name" value="Acyl-CoA_dh_N"/>
    <property type="match status" value="1"/>
</dbReference>
<name>A0A2T4Z312_9HYPH</name>
<evidence type="ECO:0000256" key="4">
    <source>
        <dbReference type="ARBA" id="ARBA00022827"/>
    </source>
</evidence>
<evidence type="ECO:0000256" key="1">
    <source>
        <dbReference type="ARBA" id="ARBA00001974"/>
    </source>
</evidence>
<dbReference type="NCBIfam" id="TIGR03204">
    <property type="entry name" value="pimC_large"/>
    <property type="match status" value="1"/>
</dbReference>
<dbReference type="InterPro" id="IPR046373">
    <property type="entry name" value="Acyl-CoA_Oxase/DH_mid-dom_sf"/>
</dbReference>
<feature type="domain" description="Acyl-CoA oxidase/dehydrogenase middle" evidence="8">
    <location>
        <begin position="137"/>
        <end position="231"/>
    </location>
</feature>
<dbReference type="GO" id="GO:0050660">
    <property type="term" value="F:flavin adenine dinucleotide binding"/>
    <property type="evidence" value="ECO:0007669"/>
    <property type="project" value="InterPro"/>
</dbReference>
<evidence type="ECO:0000259" key="8">
    <source>
        <dbReference type="Pfam" id="PF02770"/>
    </source>
</evidence>
<evidence type="ECO:0000259" key="9">
    <source>
        <dbReference type="Pfam" id="PF02771"/>
    </source>
</evidence>
<sequence>MPGIVPAAEEAQMELRFTDEELAFRKEVQAFIDAKLPRALREKLAAGHHPTRDDIVFWQRTLNEKGWGVAHWPVEYGGTGWDAVKQYIFLEEMMMAPAPPPLAFGTSMVGPVIYTFGSEAQKKRFLPGIANLDDWWCQGFSEPGAGSDLAGLKTRAEKVGDHWVINGQKTWTTLGQYADWIFVLARTDPTVKKQEGISFILVDMKTPGITVKPIQTIDGGREVNEVFFDDVKVPLENLVGQENKGWDYAKFLLGNERTGIARVGISKQRIRRIKEMAAIEQRGGRPLIEDQRFREKIAEVEVELKALEITQLRVIAGEKKREKGKPDPASSVLKIKGSELQQATTELLMEVIGPHSAPYAPEEPGSNEPPIGPEWAQTIAPTYFNVRKVSIYGGSNEIQKNIIAKAVLGL</sequence>
<dbReference type="InterPro" id="IPR009100">
    <property type="entry name" value="AcylCoA_DH/oxidase_NM_dom_sf"/>
</dbReference>
<dbReference type="FunFam" id="2.40.110.10:FF:000011">
    <property type="entry name" value="Acyl-CoA dehydrogenase FadE34"/>
    <property type="match status" value="1"/>
</dbReference>
<dbReference type="InterPro" id="IPR017617">
    <property type="entry name" value="Pimeloyl_CoA_dehydrogenase_lsu"/>
</dbReference>
<comment type="similarity">
    <text evidence="2 6">Belongs to the acyl-CoA dehydrogenase family.</text>
</comment>
<dbReference type="Pfam" id="PF02770">
    <property type="entry name" value="Acyl-CoA_dh_M"/>
    <property type="match status" value="1"/>
</dbReference>
<evidence type="ECO:0000259" key="7">
    <source>
        <dbReference type="Pfam" id="PF00441"/>
    </source>
</evidence>
<dbReference type="PANTHER" id="PTHR43292:SF3">
    <property type="entry name" value="ACYL-COA DEHYDROGENASE FADE29"/>
    <property type="match status" value="1"/>
</dbReference>
<dbReference type="InterPro" id="IPR037069">
    <property type="entry name" value="AcylCoA_DH/ox_N_sf"/>
</dbReference>
<dbReference type="Gene3D" id="1.10.540.10">
    <property type="entry name" value="Acyl-CoA dehydrogenase/oxidase, N-terminal domain"/>
    <property type="match status" value="1"/>
</dbReference>
<comment type="cofactor">
    <cofactor evidence="1 6">
        <name>FAD</name>
        <dbReference type="ChEBI" id="CHEBI:57692"/>
    </cofactor>
</comment>
<evidence type="ECO:0000313" key="11">
    <source>
        <dbReference type="Proteomes" id="UP000241808"/>
    </source>
</evidence>
<dbReference type="InterPro" id="IPR036250">
    <property type="entry name" value="AcylCo_DH-like_C"/>
</dbReference>
<keyword evidence="4 6" id="KW-0274">FAD</keyword>
<evidence type="ECO:0000313" key="10">
    <source>
        <dbReference type="EMBL" id="PTM55160.1"/>
    </source>
</evidence>
<dbReference type="Gene3D" id="2.40.110.10">
    <property type="entry name" value="Butyryl-CoA Dehydrogenase, subunit A, domain 2"/>
    <property type="match status" value="1"/>
</dbReference>
<feature type="domain" description="Acyl-CoA dehydrogenase/oxidase N-terminal" evidence="9">
    <location>
        <begin position="18"/>
        <end position="131"/>
    </location>
</feature>
<dbReference type="InterPro" id="IPR006091">
    <property type="entry name" value="Acyl-CoA_Oxase/DH_mid-dom"/>
</dbReference>
<dbReference type="EMBL" id="PZZL01000005">
    <property type="protein sequence ID" value="PTM55160.1"/>
    <property type="molecule type" value="Genomic_DNA"/>
</dbReference>
<proteinExistence type="inferred from homology"/>
<dbReference type="GO" id="GO:0005886">
    <property type="term" value="C:plasma membrane"/>
    <property type="evidence" value="ECO:0007669"/>
    <property type="project" value="TreeGrafter"/>
</dbReference>